<dbReference type="Pfam" id="PF00903">
    <property type="entry name" value="Glyoxalase"/>
    <property type="match status" value="1"/>
</dbReference>
<dbReference type="Proteomes" id="UP000571018">
    <property type="component" value="Unassembled WGS sequence"/>
</dbReference>
<gene>
    <name evidence="2" type="ORF">HW423_05685</name>
</gene>
<proteinExistence type="predicted"/>
<name>A0A839A5J8_9LACT</name>
<comment type="caution">
    <text evidence="2">The sequence shown here is derived from an EMBL/GenBank/DDBJ whole genome shotgun (WGS) entry which is preliminary data.</text>
</comment>
<accession>A0A839A5J8</accession>
<dbReference type="Gene3D" id="3.30.720.120">
    <property type="match status" value="1"/>
</dbReference>
<dbReference type="EMBL" id="JACAOA010000011">
    <property type="protein sequence ID" value="MBA5729272.1"/>
    <property type="molecule type" value="Genomic_DNA"/>
</dbReference>
<protein>
    <submittedName>
        <fullName evidence="2">Glyoxalase</fullName>
    </submittedName>
</protein>
<evidence type="ECO:0000313" key="2">
    <source>
        <dbReference type="EMBL" id="MBA5729272.1"/>
    </source>
</evidence>
<reference evidence="2 3" key="1">
    <citation type="submission" date="2020-06" db="EMBL/GenBank/DDBJ databases">
        <title>Reclassification of Facklamia ignava, Facklamia soureckii and Facklami tabacinasalis as Falseniella iganva gen. nov., comb. nov., Hutsoniella ignava gen. nov., comb. nov., and Ruoffia tabacinasalis gen. nov., comb. nov and description of Ruoffia haltotolerans sp. nov., isolated from hypersaline Inland Sea of Qatar.</title>
        <authorList>
            <person name="Fotedar R."/>
            <person name="Sankaranarayanan K."/>
            <person name="Lawson P."/>
            <person name="Caldwell M."/>
            <person name="Zeyara A."/>
            <person name="Al Malki A."/>
            <person name="Ali M."/>
        </authorList>
    </citation>
    <scope>NUCLEOTIDE SEQUENCE [LARGE SCALE GENOMIC DNA]</scope>
    <source>
        <strain evidence="2 3">INB8</strain>
    </source>
</reference>
<dbReference type="RefSeq" id="WP_218930973.1">
    <property type="nucleotide sequence ID" value="NZ_JACAOA010000011.1"/>
</dbReference>
<organism evidence="2 3">
    <name type="scientific">Ruoffia halotolerans</name>
    <dbReference type="NCBI Taxonomy" id="2748684"/>
    <lineage>
        <taxon>Bacteria</taxon>
        <taxon>Bacillati</taxon>
        <taxon>Bacillota</taxon>
        <taxon>Bacilli</taxon>
        <taxon>Lactobacillales</taxon>
        <taxon>Aerococcaceae</taxon>
        <taxon>Ruoffia</taxon>
    </lineage>
</organism>
<keyword evidence="3" id="KW-1185">Reference proteome</keyword>
<sequence length="134" mass="15333">MIKDSFYPVLLTKDVQGDSRFYEEKLGFKPTFTSDWYISLIDESNNELAILDYSHETIPAGYGTISKGIILNVEVKDVDGLYAKLSEDNAVNILLDIRSEDFGQRHFIIEAPNKNMIDIITNIQSSEIFKNNYE</sequence>
<dbReference type="Gene3D" id="3.30.720.110">
    <property type="match status" value="1"/>
</dbReference>
<dbReference type="AlphaFoldDB" id="A0A839A5J8"/>
<dbReference type="InterPro" id="IPR004360">
    <property type="entry name" value="Glyas_Fos-R_dOase_dom"/>
</dbReference>
<evidence type="ECO:0000313" key="3">
    <source>
        <dbReference type="Proteomes" id="UP000571018"/>
    </source>
</evidence>
<dbReference type="SUPFAM" id="SSF54593">
    <property type="entry name" value="Glyoxalase/Bleomycin resistance protein/Dihydroxybiphenyl dioxygenase"/>
    <property type="match status" value="1"/>
</dbReference>
<feature type="domain" description="Glyoxalase/fosfomycin resistance/dioxygenase" evidence="1">
    <location>
        <begin position="9"/>
        <end position="118"/>
    </location>
</feature>
<dbReference type="InterPro" id="IPR029068">
    <property type="entry name" value="Glyas_Bleomycin-R_OHBP_Dase"/>
</dbReference>
<evidence type="ECO:0000259" key="1">
    <source>
        <dbReference type="Pfam" id="PF00903"/>
    </source>
</evidence>